<comment type="subcellular location">
    <subcellularLocation>
        <location evidence="2">Membrane</location>
    </subcellularLocation>
    <subcellularLocation>
        <location evidence="1">Plastid</location>
        <location evidence="1">Chloroplast</location>
    </subcellularLocation>
</comment>
<dbReference type="InterPro" id="IPR044525">
    <property type="entry name" value="DGDG1/2"/>
</dbReference>
<dbReference type="CDD" id="cd01635">
    <property type="entry name" value="Glycosyltransferase_GTB-type"/>
    <property type="match status" value="1"/>
</dbReference>
<evidence type="ECO:0000256" key="8">
    <source>
        <dbReference type="SAM" id="Coils"/>
    </source>
</evidence>
<sequence length="922" mass="100950">MTCKQDRDGWAGWPEQRPGASTNGTASPAFTSLTDTLSEARRSANDLMLVAQNTERKLKARLEESAKQTSSQLLEAERTLKARWRDGARATSSRLQRRIERLQRLETSLRAGPVVDRALARHLSSLAEDSPKKPRQAAVSGMRKVRSDSDFQRMQSSDIGDTADTEQPGSAPAPRGKPRARTAAPDWDVFAALNGSLGAKGAARRMAPGRSMPSLQDQLRAGPGGEAARALLEAPRRTLRTCQRTLENCSENLQTLGQLLQQSVAASQFSATAPSRRVGAAAAARIPPPGTAKPRRPPGSHNTAFVACREAVVSPGFPSLQVDLIAAEELLRLEEGSSAGRDGAGGTENPLDALRQAFERMVRAHHEAALERALREDAATDEAEAAGHPPFGPLQAQALKRRRDAARRRLSSLREPGRRVAIYTTASLPWMTGTAVNPLLRAAYLARDPNREVTLVIPWLAAADQEMVFPNNQSFETPEAQEQFVRAWARKRTGMPCNFKIKFYPGRYAAEKCSILPVGDPTLYIPDNEADVAVLEEPEHLTWYHHGRRWTDKFPHVVGVIHTNYLDYARREVHGELKAAVLAAFNRLVCRLHCHKVVKLSDAVQRLPRQQTQFVHGVPESFLEVGRARAAPPASADGRRFGKGAYFIGKAIWAKGYTELLALMDADQTRAGDAGAVHVDCYGSGEDLEEMRILAEKKHLALHFHGPRDHLDTSIHEYQVFVNPSTSDVVATTTAEALAMGKWVVVADLPCNAFFKSFSNCLTYRTPEEFGAQLRHALAAEPVPMAPEERQRLTWEAATERFLDVAELTERERPRGATAALEAAVYAAVNTLSGMEALRTMGGAGQGTRDNPVSLMDYAPDPADSGGIFDNKERAAAHLQQDARICTQETIYRAALNCSEAGGPKLFTSVLASRITRQITQT</sequence>
<feature type="region of interest" description="Disordered" evidence="9">
    <location>
        <begin position="1"/>
        <end position="30"/>
    </location>
</feature>
<keyword evidence="5" id="KW-0934">Plastid</keyword>
<dbReference type="Pfam" id="PF13692">
    <property type="entry name" value="Glyco_trans_1_4"/>
    <property type="match status" value="1"/>
</dbReference>
<dbReference type="PANTHER" id="PTHR46132">
    <property type="entry name" value="DIGALACTOSYLDIACYLGLYCEROL SYNTHASE 2, CHLOROPLASTIC"/>
    <property type="match status" value="1"/>
</dbReference>
<organism evidence="10 11">
    <name type="scientific">Elliptochloris bilobata</name>
    <dbReference type="NCBI Taxonomy" id="381761"/>
    <lineage>
        <taxon>Eukaryota</taxon>
        <taxon>Viridiplantae</taxon>
        <taxon>Chlorophyta</taxon>
        <taxon>core chlorophytes</taxon>
        <taxon>Trebouxiophyceae</taxon>
        <taxon>Trebouxiophyceae incertae sedis</taxon>
        <taxon>Elliptochloris clade</taxon>
        <taxon>Elliptochloris</taxon>
    </lineage>
</organism>
<evidence type="ECO:0000256" key="1">
    <source>
        <dbReference type="ARBA" id="ARBA00004229"/>
    </source>
</evidence>
<evidence type="ECO:0000256" key="9">
    <source>
        <dbReference type="SAM" id="MobiDB-lite"/>
    </source>
</evidence>
<keyword evidence="4" id="KW-0150">Chloroplast</keyword>
<evidence type="ECO:0000256" key="7">
    <source>
        <dbReference type="ARBA" id="ARBA00023136"/>
    </source>
</evidence>
<proteinExistence type="inferred from homology"/>
<dbReference type="GO" id="GO:0019375">
    <property type="term" value="P:galactolipid biosynthetic process"/>
    <property type="evidence" value="ECO:0007669"/>
    <property type="project" value="TreeGrafter"/>
</dbReference>
<dbReference type="EMBL" id="JALJOU010000057">
    <property type="protein sequence ID" value="KAK9827590.1"/>
    <property type="molecule type" value="Genomic_DNA"/>
</dbReference>
<name>A0AAW1R242_9CHLO</name>
<evidence type="ECO:0000313" key="10">
    <source>
        <dbReference type="EMBL" id="KAK9827590.1"/>
    </source>
</evidence>
<evidence type="ECO:0008006" key="12">
    <source>
        <dbReference type="Google" id="ProtNLM"/>
    </source>
</evidence>
<evidence type="ECO:0000313" key="11">
    <source>
        <dbReference type="Proteomes" id="UP001445335"/>
    </source>
</evidence>
<dbReference type="GO" id="GO:0046481">
    <property type="term" value="F:digalactosyldiacylglycerol synthase activity"/>
    <property type="evidence" value="ECO:0007669"/>
    <property type="project" value="InterPro"/>
</dbReference>
<protein>
    <recommendedName>
        <fullName evidence="12">Digalactosyldiacylglycerol synthase</fullName>
    </recommendedName>
</protein>
<keyword evidence="6" id="KW-0808">Transferase</keyword>
<feature type="coiled-coil region" evidence="8">
    <location>
        <begin position="37"/>
        <end position="105"/>
    </location>
</feature>
<evidence type="ECO:0000256" key="4">
    <source>
        <dbReference type="ARBA" id="ARBA00022528"/>
    </source>
</evidence>
<evidence type="ECO:0000256" key="6">
    <source>
        <dbReference type="ARBA" id="ARBA00022679"/>
    </source>
</evidence>
<evidence type="ECO:0000256" key="3">
    <source>
        <dbReference type="ARBA" id="ARBA00009481"/>
    </source>
</evidence>
<keyword evidence="8" id="KW-0175">Coiled coil</keyword>
<gene>
    <name evidence="10" type="ORF">WJX81_001802</name>
</gene>
<accession>A0AAW1R242</accession>
<dbReference type="AlphaFoldDB" id="A0AAW1R242"/>
<feature type="region of interest" description="Disordered" evidence="9">
    <location>
        <begin position="125"/>
        <end position="181"/>
    </location>
</feature>
<keyword evidence="11" id="KW-1185">Reference proteome</keyword>
<evidence type="ECO:0000256" key="5">
    <source>
        <dbReference type="ARBA" id="ARBA00022640"/>
    </source>
</evidence>
<dbReference type="SUPFAM" id="SSF53756">
    <property type="entry name" value="UDP-Glycosyltransferase/glycogen phosphorylase"/>
    <property type="match status" value="1"/>
</dbReference>
<keyword evidence="7" id="KW-0472">Membrane</keyword>
<comment type="similarity">
    <text evidence="3">Belongs to the glycosyltransferase group 1 family. Glycosyltransferase 4 subfamily.</text>
</comment>
<reference evidence="10 11" key="1">
    <citation type="journal article" date="2024" name="Nat. Commun.">
        <title>Phylogenomics reveals the evolutionary origins of lichenization in chlorophyte algae.</title>
        <authorList>
            <person name="Puginier C."/>
            <person name="Libourel C."/>
            <person name="Otte J."/>
            <person name="Skaloud P."/>
            <person name="Haon M."/>
            <person name="Grisel S."/>
            <person name="Petersen M."/>
            <person name="Berrin J.G."/>
            <person name="Delaux P.M."/>
            <person name="Dal Grande F."/>
            <person name="Keller J."/>
        </authorList>
    </citation>
    <scope>NUCLEOTIDE SEQUENCE [LARGE SCALE GENOMIC DNA]</scope>
    <source>
        <strain evidence="10 11">SAG 245.80</strain>
    </source>
</reference>
<dbReference type="Gene3D" id="3.40.50.2000">
    <property type="entry name" value="Glycogen Phosphorylase B"/>
    <property type="match status" value="1"/>
</dbReference>
<dbReference type="Proteomes" id="UP001445335">
    <property type="component" value="Unassembled WGS sequence"/>
</dbReference>
<feature type="compositionally biased region" description="Polar residues" evidence="9">
    <location>
        <begin position="19"/>
        <end position="30"/>
    </location>
</feature>
<dbReference type="GO" id="GO:0009707">
    <property type="term" value="C:chloroplast outer membrane"/>
    <property type="evidence" value="ECO:0007669"/>
    <property type="project" value="TreeGrafter"/>
</dbReference>
<dbReference type="PANTHER" id="PTHR46132:SF1">
    <property type="entry name" value="DIGALACTOSYLDIACYLGLYCEROL SYNTHASE 2, CHLOROPLASTIC"/>
    <property type="match status" value="1"/>
</dbReference>
<evidence type="ECO:0000256" key="2">
    <source>
        <dbReference type="ARBA" id="ARBA00004370"/>
    </source>
</evidence>
<comment type="caution">
    <text evidence="10">The sequence shown here is derived from an EMBL/GenBank/DDBJ whole genome shotgun (WGS) entry which is preliminary data.</text>
</comment>